<dbReference type="GO" id="GO:0016209">
    <property type="term" value="F:antioxidant activity"/>
    <property type="evidence" value="ECO:0007669"/>
    <property type="project" value="InterPro"/>
</dbReference>
<dbReference type="CDD" id="cd02966">
    <property type="entry name" value="TlpA_like_family"/>
    <property type="match status" value="1"/>
</dbReference>
<dbReference type="InterPro" id="IPR036249">
    <property type="entry name" value="Thioredoxin-like_sf"/>
</dbReference>
<keyword evidence="4" id="KW-1185">Reference proteome</keyword>
<dbReference type="PANTHER" id="PTHR42852:SF17">
    <property type="entry name" value="THIOREDOXIN-LIKE PROTEIN HI_1115"/>
    <property type="match status" value="1"/>
</dbReference>
<dbReference type="PANTHER" id="PTHR42852">
    <property type="entry name" value="THIOL:DISULFIDE INTERCHANGE PROTEIN DSBE"/>
    <property type="match status" value="1"/>
</dbReference>
<dbReference type="EMBL" id="FOGT01000001">
    <property type="protein sequence ID" value="SER42742.1"/>
    <property type="molecule type" value="Genomic_DNA"/>
</dbReference>
<dbReference type="InterPro" id="IPR000866">
    <property type="entry name" value="AhpC/TSA"/>
</dbReference>
<reference evidence="4" key="1">
    <citation type="submission" date="2016-10" db="EMBL/GenBank/DDBJ databases">
        <authorList>
            <person name="Varghese N."/>
            <person name="Submissions S."/>
        </authorList>
    </citation>
    <scope>NUCLEOTIDE SEQUENCE [LARGE SCALE GENOMIC DNA]</scope>
    <source>
        <strain evidence="4">S9</strain>
    </source>
</reference>
<sequence length="141" mass="16545">MKAPDFSLRDMFNSNKTRSLSDYKGKAVLLTFWVSWCPDCQRDLANKEQLYRAMQTDNLEVLMINVPGREHKNEAAEKYYQENKFSFPSLFDNGTEMYDAYRCMSVPSTFLLNKEHEIVERFNDKASFQQMVSRIGQVLSE</sequence>
<gene>
    <name evidence="3" type="ORF">SAMN05518684_101130</name>
</gene>
<dbReference type="GO" id="GO:0016491">
    <property type="term" value="F:oxidoreductase activity"/>
    <property type="evidence" value="ECO:0007669"/>
    <property type="project" value="InterPro"/>
</dbReference>
<dbReference type="PROSITE" id="PS51352">
    <property type="entry name" value="THIOREDOXIN_2"/>
    <property type="match status" value="1"/>
</dbReference>
<evidence type="ECO:0000313" key="3">
    <source>
        <dbReference type="EMBL" id="SER42742.1"/>
    </source>
</evidence>
<accession>A0A1H9P3I8</accession>
<dbReference type="AlphaFoldDB" id="A0A1H9P3I8"/>
<evidence type="ECO:0000259" key="2">
    <source>
        <dbReference type="PROSITE" id="PS51352"/>
    </source>
</evidence>
<dbReference type="Gene3D" id="3.40.30.10">
    <property type="entry name" value="Glutaredoxin"/>
    <property type="match status" value="1"/>
</dbReference>
<proteinExistence type="predicted"/>
<dbReference type="Proteomes" id="UP000198571">
    <property type="component" value="Unassembled WGS sequence"/>
</dbReference>
<protein>
    <submittedName>
        <fullName evidence="3">Peroxiredoxin</fullName>
    </submittedName>
</protein>
<dbReference type="SUPFAM" id="SSF52833">
    <property type="entry name" value="Thioredoxin-like"/>
    <property type="match status" value="1"/>
</dbReference>
<evidence type="ECO:0000256" key="1">
    <source>
        <dbReference type="ARBA" id="ARBA00023157"/>
    </source>
</evidence>
<dbReference type="STRING" id="1601833.SAMN05518684_101130"/>
<name>A0A1H9P3I8_9BACI</name>
<evidence type="ECO:0000313" key="4">
    <source>
        <dbReference type="Proteomes" id="UP000198571"/>
    </source>
</evidence>
<dbReference type="Pfam" id="PF00578">
    <property type="entry name" value="AhpC-TSA"/>
    <property type="match status" value="1"/>
</dbReference>
<feature type="domain" description="Thioredoxin" evidence="2">
    <location>
        <begin position="1"/>
        <end position="140"/>
    </location>
</feature>
<dbReference type="RefSeq" id="WP_093047076.1">
    <property type="nucleotide sequence ID" value="NZ_FOGT01000001.1"/>
</dbReference>
<keyword evidence="1" id="KW-1015">Disulfide bond</keyword>
<organism evidence="3 4">
    <name type="scientific">Salipaludibacillus aurantiacus</name>
    <dbReference type="NCBI Taxonomy" id="1601833"/>
    <lineage>
        <taxon>Bacteria</taxon>
        <taxon>Bacillati</taxon>
        <taxon>Bacillota</taxon>
        <taxon>Bacilli</taxon>
        <taxon>Bacillales</taxon>
        <taxon>Bacillaceae</taxon>
    </lineage>
</organism>
<dbReference type="InterPro" id="IPR050553">
    <property type="entry name" value="Thioredoxin_ResA/DsbE_sf"/>
</dbReference>
<dbReference type="OrthoDB" id="25753at2"/>
<dbReference type="InterPro" id="IPR013766">
    <property type="entry name" value="Thioredoxin_domain"/>
</dbReference>